<organism evidence="9">
    <name type="scientific">marine metagenome</name>
    <dbReference type="NCBI Taxonomy" id="408172"/>
    <lineage>
        <taxon>unclassified sequences</taxon>
        <taxon>metagenomes</taxon>
        <taxon>ecological metagenomes</taxon>
    </lineage>
</organism>
<feature type="non-terminal residue" evidence="9">
    <location>
        <position position="1"/>
    </location>
</feature>
<evidence type="ECO:0000256" key="8">
    <source>
        <dbReference type="SAM" id="Phobius"/>
    </source>
</evidence>
<evidence type="ECO:0000256" key="1">
    <source>
        <dbReference type="ARBA" id="ARBA00004651"/>
    </source>
</evidence>
<evidence type="ECO:0000256" key="5">
    <source>
        <dbReference type="ARBA" id="ARBA00022692"/>
    </source>
</evidence>
<evidence type="ECO:0000256" key="2">
    <source>
        <dbReference type="ARBA" id="ARBA00009773"/>
    </source>
</evidence>
<keyword evidence="7 8" id="KW-0472">Membrane</keyword>
<name>A0A382JNC8_9ZZZZ</name>
<gene>
    <name evidence="9" type="ORF">METZ01_LOCUS265706</name>
</gene>
<dbReference type="AlphaFoldDB" id="A0A382JNC8"/>
<keyword evidence="3" id="KW-0813">Transport</keyword>
<dbReference type="Pfam" id="PF01594">
    <property type="entry name" value="AI-2E_transport"/>
    <property type="match status" value="1"/>
</dbReference>
<feature type="transmembrane region" description="Helical" evidence="8">
    <location>
        <begin position="124"/>
        <end position="143"/>
    </location>
</feature>
<dbReference type="InterPro" id="IPR002549">
    <property type="entry name" value="AI-2E-like"/>
</dbReference>
<evidence type="ECO:0000256" key="7">
    <source>
        <dbReference type="ARBA" id="ARBA00023136"/>
    </source>
</evidence>
<feature type="transmembrane region" description="Helical" evidence="8">
    <location>
        <begin position="61"/>
        <end position="84"/>
    </location>
</feature>
<feature type="transmembrane region" description="Helical" evidence="8">
    <location>
        <begin position="176"/>
        <end position="196"/>
    </location>
</feature>
<evidence type="ECO:0000256" key="4">
    <source>
        <dbReference type="ARBA" id="ARBA00022475"/>
    </source>
</evidence>
<protein>
    <submittedName>
        <fullName evidence="9">Uncharacterized protein</fullName>
    </submittedName>
</protein>
<comment type="subcellular location">
    <subcellularLocation>
        <location evidence="1">Cell membrane</location>
        <topology evidence="1">Multi-pass membrane protein</topology>
    </subcellularLocation>
</comment>
<proteinExistence type="inferred from homology"/>
<dbReference type="PANTHER" id="PTHR21716">
    <property type="entry name" value="TRANSMEMBRANE PROTEIN"/>
    <property type="match status" value="1"/>
</dbReference>
<sequence length="266" mass="28958">HQLDSGNMEIIPKKRHKNGNGEISKQGQPLDIQDQWTSLISSATERLKGGMTEFLGLGQRMVAKIAGSVWAMFLTFMVAAFILVDTERIQRFVRSLVPVQYQIRYGTLLTRLDVGLNGVVRGQLLICLVNGILTMIGLILIGVPFAFTLGLVAMVFSLIPIFGTILSTIPIMIMGLTVSFSTGVLALAWILVIHFIEGNFLNPKIMGTAAHIHPVLIVFALVTGEFVAGIAGALLAVPIFSILQTLFLFLKSLVEELEPIENTSSP</sequence>
<accession>A0A382JNC8</accession>
<dbReference type="GO" id="GO:0005886">
    <property type="term" value="C:plasma membrane"/>
    <property type="evidence" value="ECO:0007669"/>
    <property type="project" value="UniProtKB-SubCell"/>
</dbReference>
<evidence type="ECO:0000256" key="6">
    <source>
        <dbReference type="ARBA" id="ARBA00022989"/>
    </source>
</evidence>
<keyword evidence="5 8" id="KW-0812">Transmembrane</keyword>
<dbReference type="PANTHER" id="PTHR21716:SF53">
    <property type="entry name" value="PERMEASE PERM-RELATED"/>
    <property type="match status" value="1"/>
</dbReference>
<reference evidence="9" key="1">
    <citation type="submission" date="2018-05" db="EMBL/GenBank/DDBJ databases">
        <authorList>
            <person name="Lanie J.A."/>
            <person name="Ng W.-L."/>
            <person name="Kazmierczak K.M."/>
            <person name="Andrzejewski T.M."/>
            <person name="Davidsen T.M."/>
            <person name="Wayne K.J."/>
            <person name="Tettelin H."/>
            <person name="Glass J.I."/>
            <person name="Rusch D."/>
            <person name="Podicherti R."/>
            <person name="Tsui H.-C.T."/>
            <person name="Winkler M.E."/>
        </authorList>
    </citation>
    <scope>NUCLEOTIDE SEQUENCE</scope>
</reference>
<feature type="transmembrane region" description="Helical" evidence="8">
    <location>
        <begin position="216"/>
        <end position="243"/>
    </location>
</feature>
<dbReference type="EMBL" id="UINC01075046">
    <property type="protein sequence ID" value="SVC12852.1"/>
    <property type="molecule type" value="Genomic_DNA"/>
</dbReference>
<evidence type="ECO:0000256" key="3">
    <source>
        <dbReference type="ARBA" id="ARBA00022448"/>
    </source>
</evidence>
<feature type="transmembrane region" description="Helical" evidence="8">
    <location>
        <begin position="149"/>
        <end position="169"/>
    </location>
</feature>
<keyword evidence="4" id="KW-1003">Cell membrane</keyword>
<comment type="similarity">
    <text evidence="2">Belongs to the autoinducer-2 exporter (AI-2E) (TC 2.A.86) family.</text>
</comment>
<keyword evidence="6 8" id="KW-1133">Transmembrane helix</keyword>
<evidence type="ECO:0000313" key="9">
    <source>
        <dbReference type="EMBL" id="SVC12852.1"/>
    </source>
</evidence>